<accession>A0ACC0WZI5</accession>
<sequence length="97" mass="10738">MSLGERGGWDKTESKYCGVETNFDDDMLHLLSYILSTGGFDFIVATLMDPGYRPSLIERDASDGSNVLPFAASNLVLSPSQWSSHVVAYSLLKEFRL</sequence>
<gene>
    <name evidence="1" type="ORF">Pint_30729</name>
</gene>
<name>A0ACC0WZI5_9ROSI</name>
<proteinExistence type="predicted"/>
<evidence type="ECO:0000313" key="2">
    <source>
        <dbReference type="Proteomes" id="UP001163603"/>
    </source>
</evidence>
<protein>
    <submittedName>
        <fullName evidence="1">Uncharacterized protein</fullName>
    </submittedName>
</protein>
<keyword evidence="2" id="KW-1185">Reference proteome</keyword>
<reference evidence="2" key="1">
    <citation type="journal article" date="2023" name="G3 (Bethesda)">
        <title>Genome assembly and association tests identify interacting loci associated with vigor, precocity, and sex in interspecific pistachio rootstocks.</title>
        <authorList>
            <person name="Palmer W."/>
            <person name="Jacygrad E."/>
            <person name="Sagayaradj S."/>
            <person name="Cavanaugh K."/>
            <person name="Han R."/>
            <person name="Bertier L."/>
            <person name="Beede B."/>
            <person name="Kafkas S."/>
            <person name="Golino D."/>
            <person name="Preece J."/>
            <person name="Michelmore R."/>
        </authorList>
    </citation>
    <scope>NUCLEOTIDE SEQUENCE [LARGE SCALE GENOMIC DNA]</scope>
</reference>
<comment type="caution">
    <text evidence="1">The sequence shown here is derived from an EMBL/GenBank/DDBJ whole genome shotgun (WGS) entry which is preliminary data.</text>
</comment>
<evidence type="ECO:0000313" key="1">
    <source>
        <dbReference type="EMBL" id="KAJ0006876.1"/>
    </source>
</evidence>
<dbReference type="Proteomes" id="UP001163603">
    <property type="component" value="Chromosome 15"/>
</dbReference>
<organism evidence="1 2">
    <name type="scientific">Pistacia integerrima</name>
    <dbReference type="NCBI Taxonomy" id="434235"/>
    <lineage>
        <taxon>Eukaryota</taxon>
        <taxon>Viridiplantae</taxon>
        <taxon>Streptophyta</taxon>
        <taxon>Embryophyta</taxon>
        <taxon>Tracheophyta</taxon>
        <taxon>Spermatophyta</taxon>
        <taxon>Magnoliopsida</taxon>
        <taxon>eudicotyledons</taxon>
        <taxon>Gunneridae</taxon>
        <taxon>Pentapetalae</taxon>
        <taxon>rosids</taxon>
        <taxon>malvids</taxon>
        <taxon>Sapindales</taxon>
        <taxon>Anacardiaceae</taxon>
        <taxon>Pistacia</taxon>
    </lineage>
</organism>
<dbReference type="EMBL" id="CM047750">
    <property type="protein sequence ID" value="KAJ0006876.1"/>
    <property type="molecule type" value="Genomic_DNA"/>
</dbReference>